<dbReference type="SUPFAM" id="SSF54285">
    <property type="entry name" value="MoaD/ThiS"/>
    <property type="match status" value="1"/>
</dbReference>
<keyword evidence="2" id="KW-1185">Reference proteome</keyword>
<dbReference type="Gene3D" id="3.10.20.30">
    <property type="match status" value="1"/>
</dbReference>
<gene>
    <name evidence="1" type="ORF">G3256_08270</name>
</gene>
<proteinExistence type="predicted"/>
<dbReference type="InterPro" id="IPR016155">
    <property type="entry name" value="Mopterin_synth/thiamin_S_b"/>
</dbReference>
<dbReference type="InterPro" id="IPR012675">
    <property type="entry name" value="Beta-grasp_dom_sf"/>
</dbReference>
<sequence>MVRVKLWGSLRSMADGEEFVEVEATNFKQLLDALAEKHPGLAPQIRRGVSLSLDGVIYRDAWFTPVSAENEIVLMPYMVGG</sequence>
<dbReference type="RefSeq" id="WP_169640369.1">
    <property type="nucleotide sequence ID" value="NZ_CP048788.1"/>
</dbReference>
<evidence type="ECO:0000313" key="2">
    <source>
        <dbReference type="Proteomes" id="UP000503308"/>
    </source>
</evidence>
<organism evidence="1 2">
    <name type="scientific">Roseobacter ponti</name>
    <dbReference type="NCBI Taxonomy" id="1891787"/>
    <lineage>
        <taxon>Bacteria</taxon>
        <taxon>Pseudomonadati</taxon>
        <taxon>Pseudomonadota</taxon>
        <taxon>Alphaproteobacteria</taxon>
        <taxon>Rhodobacterales</taxon>
        <taxon>Roseobacteraceae</taxon>
        <taxon>Roseobacter</taxon>
    </lineage>
</organism>
<dbReference type="CDD" id="cd17040">
    <property type="entry name" value="Ubl_MoaD_like"/>
    <property type="match status" value="1"/>
</dbReference>
<evidence type="ECO:0000313" key="1">
    <source>
        <dbReference type="EMBL" id="QJF51154.1"/>
    </source>
</evidence>
<dbReference type="Proteomes" id="UP000503308">
    <property type="component" value="Chromosome"/>
</dbReference>
<protein>
    <submittedName>
        <fullName evidence="1">MoaD/ThiS family protein</fullName>
    </submittedName>
</protein>
<dbReference type="Pfam" id="PF02597">
    <property type="entry name" value="ThiS"/>
    <property type="match status" value="1"/>
</dbReference>
<accession>A0A858SR10</accession>
<dbReference type="AlphaFoldDB" id="A0A858SR10"/>
<name>A0A858SR10_9RHOB</name>
<dbReference type="KEGG" id="rpon:G3256_08270"/>
<dbReference type="InterPro" id="IPR003749">
    <property type="entry name" value="ThiS/MoaD-like"/>
</dbReference>
<dbReference type="EMBL" id="CP048788">
    <property type="protein sequence ID" value="QJF51154.1"/>
    <property type="molecule type" value="Genomic_DNA"/>
</dbReference>
<reference evidence="1 2" key="1">
    <citation type="submission" date="2020-02" db="EMBL/GenBank/DDBJ databases">
        <title>Genome sequence of Roseobacter ponti.</title>
        <authorList>
            <person name="Hollensteiner J."/>
            <person name="Schneider D."/>
            <person name="Poehlein A."/>
            <person name="Daniel R."/>
        </authorList>
    </citation>
    <scope>NUCLEOTIDE SEQUENCE [LARGE SCALE GENOMIC DNA]</scope>
    <source>
        <strain evidence="1 2">DSM 106830</strain>
    </source>
</reference>